<organism evidence="2 3">
    <name type="scientific">Trichonephila inaurata madagascariensis</name>
    <dbReference type="NCBI Taxonomy" id="2747483"/>
    <lineage>
        <taxon>Eukaryota</taxon>
        <taxon>Metazoa</taxon>
        <taxon>Ecdysozoa</taxon>
        <taxon>Arthropoda</taxon>
        <taxon>Chelicerata</taxon>
        <taxon>Arachnida</taxon>
        <taxon>Araneae</taxon>
        <taxon>Araneomorphae</taxon>
        <taxon>Entelegynae</taxon>
        <taxon>Araneoidea</taxon>
        <taxon>Nephilidae</taxon>
        <taxon>Trichonephila</taxon>
        <taxon>Trichonephila inaurata</taxon>
    </lineage>
</organism>
<gene>
    <name evidence="2" type="ORF">TNIN_76761</name>
</gene>
<dbReference type="EMBL" id="BMAV01007504">
    <property type="protein sequence ID" value="GFY50460.1"/>
    <property type="molecule type" value="Genomic_DNA"/>
</dbReference>
<name>A0A8X7C084_9ARAC</name>
<feature type="region of interest" description="Disordered" evidence="1">
    <location>
        <begin position="80"/>
        <end position="103"/>
    </location>
</feature>
<dbReference type="Proteomes" id="UP000886998">
    <property type="component" value="Unassembled WGS sequence"/>
</dbReference>
<evidence type="ECO:0000256" key="1">
    <source>
        <dbReference type="SAM" id="MobiDB-lite"/>
    </source>
</evidence>
<accession>A0A8X7C084</accession>
<evidence type="ECO:0000313" key="3">
    <source>
        <dbReference type="Proteomes" id="UP000886998"/>
    </source>
</evidence>
<proteinExistence type="predicted"/>
<keyword evidence="3" id="KW-1185">Reference proteome</keyword>
<evidence type="ECO:0000313" key="2">
    <source>
        <dbReference type="EMBL" id="GFY50460.1"/>
    </source>
</evidence>
<comment type="caution">
    <text evidence="2">The sequence shown here is derived from an EMBL/GenBank/DDBJ whole genome shotgun (WGS) entry which is preliminary data.</text>
</comment>
<protein>
    <submittedName>
        <fullName evidence="2">Uncharacterized protein</fullName>
    </submittedName>
</protein>
<sequence>MPKTGENYGKHKMFQWYKLIFKSLEKDGSHNTDDLLYAKIKNEHDKITTLLDNVVSGLGFLFRRTTIGCPILSSHANTLTHTPKITPPSTPKSTTKRNNDGFISPPLRKTVRRFLLETPNCRQVNLENRFNFPNSVNESEFQPLPKTQHKNTQNLNINKAYNPRIQAEVCDNLVFPKQ</sequence>
<dbReference type="AlphaFoldDB" id="A0A8X7C084"/>
<reference evidence="2" key="1">
    <citation type="submission" date="2020-08" db="EMBL/GenBank/DDBJ databases">
        <title>Multicomponent nature underlies the extraordinary mechanical properties of spider dragline silk.</title>
        <authorList>
            <person name="Kono N."/>
            <person name="Nakamura H."/>
            <person name="Mori M."/>
            <person name="Yoshida Y."/>
            <person name="Ohtoshi R."/>
            <person name="Malay A.D."/>
            <person name="Moran D.A.P."/>
            <person name="Tomita M."/>
            <person name="Numata K."/>
            <person name="Arakawa K."/>
        </authorList>
    </citation>
    <scope>NUCLEOTIDE SEQUENCE</scope>
</reference>